<sequence>MAIPPESAPDATIPASTQVALIPEFIKNCRPAQFAELGVIPLKNLLLADTAITDLLTFFLWDTGDNLYALEHGWKVELAMQSTDNQWTLYTLNSMLRSEEQLMVKRITEKEEGKTLNRMHEEYCWSMQNDPPVHPINDRRMFPLELWLHREIYGRLTDEELVEELDDFKEYPTHAVLFGLIREKGLSPSTWFGTRKVKKQRTKQTAHPFAPLSAASTLVPQTLRAVKDYFPDHIHASLEEAAAKYEVWKPISKEGADVEPASKEADEVKGEDMEWAKARAEDDDWEEEKYDWDDESEEDGRRPEYGEEFE</sequence>
<keyword evidence="3" id="KW-1185">Reference proteome</keyword>
<dbReference type="AlphaFoldDB" id="A0A3N4HR35"/>
<dbReference type="EMBL" id="ML119749">
    <property type="protein sequence ID" value="RPA76169.1"/>
    <property type="molecule type" value="Genomic_DNA"/>
</dbReference>
<accession>A0A3N4HR35</accession>
<protein>
    <submittedName>
        <fullName evidence="2">Uncharacterized protein</fullName>
    </submittedName>
</protein>
<feature type="region of interest" description="Disordered" evidence="1">
    <location>
        <begin position="254"/>
        <end position="310"/>
    </location>
</feature>
<evidence type="ECO:0000256" key="1">
    <source>
        <dbReference type="SAM" id="MobiDB-lite"/>
    </source>
</evidence>
<feature type="compositionally biased region" description="Basic and acidic residues" evidence="1">
    <location>
        <begin position="299"/>
        <end position="310"/>
    </location>
</feature>
<evidence type="ECO:0000313" key="3">
    <source>
        <dbReference type="Proteomes" id="UP000275078"/>
    </source>
</evidence>
<dbReference type="Proteomes" id="UP000275078">
    <property type="component" value="Unassembled WGS sequence"/>
</dbReference>
<gene>
    <name evidence="2" type="ORF">BJ508DRAFT_331340</name>
</gene>
<proteinExistence type="predicted"/>
<reference evidence="2 3" key="1">
    <citation type="journal article" date="2018" name="Nat. Ecol. Evol.">
        <title>Pezizomycetes genomes reveal the molecular basis of ectomycorrhizal truffle lifestyle.</title>
        <authorList>
            <person name="Murat C."/>
            <person name="Payen T."/>
            <person name="Noel B."/>
            <person name="Kuo A."/>
            <person name="Morin E."/>
            <person name="Chen J."/>
            <person name="Kohler A."/>
            <person name="Krizsan K."/>
            <person name="Balestrini R."/>
            <person name="Da Silva C."/>
            <person name="Montanini B."/>
            <person name="Hainaut M."/>
            <person name="Levati E."/>
            <person name="Barry K.W."/>
            <person name="Belfiori B."/>
            <person name="Cichocki N."/>
            <person name="Clum A."/>
            <person name="Dockter R.B."/>
            <person name="Fauchery L."/>
            <person name="Guy J."/>
            <person name="Iotti M."/>
            <person name="Le Tacon F."/>
            <person name="Lindquist E.A."/>
            <person name="Lipzen A."/>
            <person name="Malagnac F."/>
            <person name="Mello A."/>
            <person name="Molinier V."/>
            <person name="Miyauchi S."/>
            <person name="Poulain J."/>
            <person name="Riccioni C."/>
            <person name="Rubini A."/>
            <person name="Sitrit Y."/>
            <person name="Splivallo R."/>
            <person name="Traeger S."/>
            <person name="Wang M."/>
            <person name="Zifcakova L."/>
            <person name="Wipf D."/>
            <person name="Zambonelli A."/>
            <person name="Paolocci F."/>
            <person name="Nowrousian M."/>
            <person name="Ottonello S."/>
            <person name="Baldrian P."/>
            <person name="Spatafora J.W."/>
            <person name="Henrissat B."/>
            <person name="Nagy L.G."/>
            <person name="Aury J.M."/>
            <person name="Wincker P."/>
            <person name="Grigoriev I.V."/>
            <person name="Bonfante P."/>
            <person name="Martin F.M."/>
        </authorList>
    </citation>
    <scope>NUCLEOTIDE SEQUENCE [LARGE SCALE GENOMIC DNA]</scope>
    <source>
        <strain evidence="2 3">RN42</strain>
    </source>
</reference>
<evidence type="ECO:0000313" key="2">
    <source>
        <dbReference type="EMBL" id="RPA76169.1"/>
    </source>
</evidence>
<name>A0A3N4HR35_ASCIM</name>
<feature type="compositionally biased region" description="Acidic residues" evidence="1">
    <location>
        <begin position="281"/>
        <end position="298"/>
    </location>
</feature>
<feature type="compositionally biased region" description="Basic and acidic residues" evidence="1">
    <location>
        <begin position="254"/>
        <end position="280"/>
    </location>
</feature>
<organism evidence="2 3">
    <name type="scientific">Ascobolus immersus RN42</name>
    <dbReference type="NCBI Taxonomy" id="1160509"/>
    <lineage>
        <taxon>Eukaryota</taxon>
        <taxon>Fungi</taxon>
        <taxon>Dikarya</taxon>
        <taxon>Ascomycota</taxon>
        <taxon>Pezizomycotina</taxon>
        <taxon>Pezizomycetes</taxon>
        <taxon>Pezizales</taxon>
        <taxon>Ascobolaceae</taxon>
        <taxon>Ascobolus</taxon>
    </lineage>
</organism>